<dbReference type="SUPFAM" id="SSF55144">
    <property type="entry name" value="LigT-like"/>
    <property type="match status" value="1"/>
</dbReference>
<dbReference type="Proteomes" id="UP000829992">
    <property type="component" value="Chromosome"/>
</dbReference>
<dbReference type="GO" id="GO:0016874">
    <property type="term" value="F:ligase activity"/>
    <property type="evidence" value="ECO:0007669"/>
    <property type="project" value="UniProtKB-KW"/>
</dbReference>
<sequence length="181" mass="19626">MSRLAGGARTALVAPVREAEAVVGPFRRVLDHTASWPVPAHVTVLYPFLTPERITKTVIDGVRACLATVPAFACTFSRVAWFGQDVMWLAPEPDAPFRALTEAVVRRFPECPPYRGAHPDPTPHLTVGSAHLADLAAMRQAAGELEAKVPIRARIDRVRLIAGNDAPGSWRTVGEFTLQTA</sequence>
<dbReference type="Gene3D" id="3.90.1140.10">
    <property type="entry name" value="Cyclic phosphodiesterase"/>
    <property type="match status" value="1"/>
</dbReference>
<dbReference type="EMBL" id="CP097289">
    <property type="protein sequence ID" value="UQT57485.1"/>
    <property type="molecule type" value="Genomic_DNA"/>
</dbReference>
<keyword evidence="2" id="KW-1185">Reference proteome</keyword>
<evidence type="ECO:0000313" key="1">
    <source>
        <dbReference type="EMBL" id="UQT57485.1"/>
    </source>
</evidence>
<gene>
    <name evidence="1" type="ORF">M4V62_21555</name>
</gene>
<dbReference type="RefSeq" id="WP_249588888.1">
    <property type="nucleotide sequence ID" value="NZ_BAAAQL010000014.1"/>
</dbReference>
<protein>
    <submittedName>
        <fullName evidence="1">2'-5' RNA ligase family protein</fullName>
    </submittedName>
</protein>
<accession>A0ABY4PVN7</accession>
<reference evidence="1 2" key="1">
    <citation type="submission" date="2022-05" db="EMBL/GenBank/DDBJ databases">
        <authorList>
            <person name="Zhou X."/>
            <person name="Li K."/>
            <person name="Man Y."/>
        </authorList>
    </citation>
    <scope>NUCLEOTIDE SEQUENCE [LARGE SCALE GENOMIC DNA]</scope>
    <source>
        <strain evidence="1 2">MS405</strain>
    </source>
</reference>
<organism evidence="1 2">
    <name type="scientific">Streptomyces durmitorensis</name>
    <dbReference type="NCBI Taxonomy" id="319947"/>
    <lineage>
        <taxon>Bacteria</taxon>
        <taxon>Bacillati</taxon>
        <taxon>Actinomycetota</taxon>
        <taxon>Actinomycetes</taxon>
        <taxon>Kitasatosporales</taxon>
        <taxon>Streptomycetaceae</taxon>
        <taxon>Streptomyces</taxon>
    </lineage>
</organism>
<name>A0ABY4PVN7_9ACTN</name>
<dbReference type="InterPro" id="IPR009097">
    <property type="entry name" value="Cyclic_Pdiesterase"/>
</dbReference>
<evidence type="ECO:0000313" key="2">
    <source>
        <dbReference type="Proteomes" id="UP000829992"/>
    </source>
</evidence>
<dbReference type="Pfam" id="PF13563">
    <property type="entry name" value="2_5_RNA_ligase2"/>
    <property type="match status" value="1"/>
</dbReference>
<keyword evidence="1" id="KW-0436">Ligase</keyword>
<proteinExistence type="predicted"/>